<sequence>MGTNFAGKPHAVLVPFPAQGHLIPTMQLATLLHSNGFYITFINTEYNHRRLIRSKGSDWVKGFKDFKFETISDGLPPSDRDATQNPVALCEAIRKNCLPFFRNLLSKLVQSNELPRITCIISDGFMSFAIKAGEEFDIPVVQFWTASACGFMGYLQYHELIKRGIVPFKDENFMENGLLDTPVNWIPGMKNMRLKDLPSLIRTTNPDDVLLNYLGDEAQNNLKASAIIINTFNDLEREVLEAISPISPPIYTVGPLALLSRGLRESHLSSFKPSLWKEDAACLEWLDKRARNSVIYVNYGSVTLISDQHLKEFAWGLANSKHPFLWIVRPDIAMGESAVLPQDFLEETKNRGLITSWCPQDQVLSHPSIGVFLTHCGWNSTLESITAGVPMICWPFFAEQQTNCRYLCTEWGVGLEVNYDVKRDDIEELVRNVMEGEKGKEMKSRAMEWKRKAEAATKTGTSYTNLDRIFKEVLDCQGNRQDSWSLSSKQE</sequence>
<dbReference type="FunFam" id="3.40.50.2000:FF:000055">
    <property type="entry name" value="Glycosyltransferase"/>
    <property type="match status" value="1"/>
</dbReference>
<comment type="similarity">
    <text evidence="1 4">Belongs to the UDP-glycosyltransferase family.</text>
</comment>
<comment type="caution">
    <text evidence="7">The sequence shown here is derived from an EMBL/GenBank/DDBJ whole genome shotgun (WGS) entry which is preliminary data.</text>
</comment>
<dbReference type="Pfam" id="PF00201">
    <property type="entry name" value="UDPGT"/>
    <property type="match status" value="1"/>
</dbReference>
<feature type="domain" description="Glycosyltransferase N-terminal" evidence="6">
    <location>
        <begin position="12"/>
        <end position="131"/>
    </location>
</feature>
<evidence type="ECO:0000313" key="7">
    <source>
        <dbReference type="EMBL" id="KAL2521531.1"/>
    </source>
</evidence>
<comment type="catalytic activity">
    <reaction evidence="3">
        <text>7-deoxyloganetin + UDP-alpha-D-glucose = 7-deoxyloganin + UDP + H(+)</text>
        <dbReference type="Rhea" id="RHEA:39899"/>
        <dbReference type="ChEBI" id="CHEBI:15378"/>
        <dbReference type="ChEBI" id="CHEBI:18370"/>
        <dbReference type="ChEBI" id="CHEBI:58223"/>
        <dbReference type="ChEBI" id="CHEBI:58885"/>
        <dbReference type="ChEBI" id="CHEBI:76849"/>
        <dbReference type="EC" id="2.4.1.324"/>
    </reaction>
</comment>
<evidence type="ECO:0000259" key="6">
    <source>
        <dbReference type="Pfam" id="PF26168"/>
    </source>
</evidence>
<gene>
    <name evidence="7" type="ORF">Fot_25454</name>
</gene>
<dbReference type="AlphaFoldDB" id="A0ABD1U939"/>
<dbReference type="PROSITE" id="PS00375">
    <property type="entry name" value="UDPGT"/>
    <property type="match status" value="1"/>
</dbReference>
<dbReference type="EC" id="2.4.1.-" evidence="5"/>
<dbReference type="GO" id="GO:0035251">
    <property type="term" value="F:UDP-glucosyltransferase activity"/>
    <property type="evidence" value="ECO:0007669"/>
    <property type="project" value="UniProtKB-ARBA"/>
</dbReference>
<keyword evidence="8" id="KW-1185">Reference proteome</keyword>
<evidence type="ECO:0000256" key="4">
    <source>
        <dbReference type="RuleBase" id="RU003718"/>
    </source>
</evidence>
<dbReference type="PANTHER" id="PTHR11926">
    <property type="entry name" value="GLUCOSYL/GLUCURONOSYL TRANSFERASES"/>
    <property type="match status" value="1"/>
</dbReference>
<evidence type="ECO:0000256" key="1">
    <source>
        <dbReference type="ARBA" id="ARBA00009995"/>
    </source>
</evidence>
<keyword evidence="2 4" id="KW-0808">Transferase</keyword>
<evidence type="ECO:0000313" key="8">
    <source>
        <dbReference type="Proteomes" id="UP001604277"/>
    </source>
</evidence>
<evidence type="ECO:0000256" key="3">
    <source>
        <dbReference type="ARBA" id="ARBA00051003"/>
    </source>
</evidence>
<organism evidence="7 8">
    <name type="scientific">Forsythia ovata</name>
    <dbReference type="NCBI Taxonomy" id="205694"/>
    <lineage>
        <taxon>Eukaryota</taxon>
        <taxon>Viridiplantae</taxon>
        <taxon>Streptophyta</taxon>
        <taxon>Embryophyta</taxon>
        <taxon>Tracheophyta</taxon>
        <taxon>Spermatophyta</taxon>
        <taxon>Magnoliopsida</taxon>
        <taxon>eudicotyledons</taxon>
        <taxon>Gunneridae</taxon>
        <taxon>Pentapetalae</taxon>
        <taxon>asterids</taxon>
        <taxon>lamiids</taxon>
        <taxon>Lamiales</taxon>
        <taxon>Oleaceae</taxon>
        <taxon>Forsythieae</taxon>
        <taxon>Forsythia</taxon>
    </lineage>
</organism>
<reference evidence="8" key="1">
    <citation type="submission" date="2024-07" db="EMBL/GenBank/DDBJ databases">
        <title>Two chromosome-level genome assemblies of Korean endemic species Abeliophyllum distichum and Forsythia ovata (Oleaceae).</title>
        <authorList>
            <person name="Jang H."/>
        </authorList>
    </citation>
    <scope>NUCLEOTIDE SEQUENCE [LARGE SCALE GENOMIC DNA]</scope>
</reference>
<dbReference type="Pfam" id="PF26168">
    <property type="entry name" value="Glyco_transf_N"/>
    <property type="match status" value="1"/>
</dbReference>
<dbReference type="InterPro" id="IPR035595">
    <property type="entry name" value="UDP_glycos_trans_CS"/>
</dbReference>
<dbReference type="CDD" id="cd03784">
    <property type="entry name" value="GT1_Gtf-like"/>
    <property type="match status" value="1"/>
</dbReference>
<dbReference type="FunFam" id="3.40.50.2000:FF:000027">
    <property type="entry name" value="Glycosyltransferase"/>
    <property type="match status" value="1"/>
</dbReference>
<name>A0ABD1U939_9LAMI</name>
<dbReference type="SUPFAM" id="SSF53756">
    <property type="entry name" value="UDP-Glycosyltransferase/glycogen phosphorylase"/>
    <property type="match status" value="1"/>
</dbReference>
<dbReference type="Gene3D" id="3.40.50.2000">
    <property type="entry name" value="Glycogen Phosphorylase B"/>
    <property type="match status" value="2"/>
</dbReference>
<dbReference type="InterPro" id="IPR002213">
    <property type="entry name" value="UDP_glucos_trans"/>
</dbReference>
<proteinExistence type="inferred from homology"/>
<evidence type="ECO:0000256" key="2">
    <source>
        <dbReference type="ARBA" id="ARBA00022679"/>
    </source>
</evidence>
<evidence type="ECO:0000256" key="5">
    <source>
        <dbReference type="RuleBase" id="RU362057"/>
    </source>
</evidence>
<dbReference type="Proteomes" id="UP001604277">
    <property type="component" value="Unassembled WGS sequence"/>
</dbReference>
<accession>A0ABD1U939</accession>
<keyword evidence="4" id="KW-0328">Glycosyltransferase</keyword>
<protein>
    <recommendedName>
        <fullName evidence="5">Glycosyltransferase</fullName>
        <ecNumber evidence="5">2.4.1.-</ecNumber>
    </recommendedName>
</protein>
<dbReference type="PANTHER" id="PTHR11926:SF1439">
    <property type="entry name" value="GLYCOSYLTRANSFERASE"/>
    <property type="match status" value="1"/>
</dbReference>
<dbReference type="EMBL" id="JBFOLJ010000007">
    <property type="protein sequence ID" value="KAL2521531.1"/>
    <property type="molecule type" value="Genomic_DNA"/>
</dbReference>
<dbReference type="InterPro" id="IPR058980">
    <property type="entry name" value="Glyco_transf_N"/>
</dbReference>